<dbReference type="GO" id="GO:0009002">
    <property type="term" value="F:serine-type D-Ala-D-Ala carboxypeptidase activity"/>
    <property type="evidence" value="ECO:0007669"/>
    <property type="project" value="UniProtKB-EC"/>
</dbReference>
<dbReference type="GO" id="GO:0008658">
    <property type="term" value="F:penicillin binding"/>
    <property type="evidence" value="ECO:0007669"/>
    <property type="project" value="InterPro"/>
</dbReference>
<sequence>MSVTQAALRAGGKLSALLAFFAVAAIAGTLIACVITPAVAIAGGATKQQITAFQSLPSTLDITPLDQKARIYAKSGTKQVLLASFFEQDRDIVTWDQIPDTVKNATLAAEDVRFYQHGPIDPSGIARALVSNLMHKDIQGASTISQQYVKNVCVQQAEAIPVTDAKTKAAATAAYQACIDKSYNRKIREMRLAIGLEKKYTKNEILLGYLNIAGFGGRVYGIEAASEYYYGKPAKELTIGQAATLISIVNNPDAFRLDRTANLEGAEGRRNYVLGVELAHKMITQAEYDKYSAEKIVTKITPPSTGCDTAGSAGFFCDYVVNTILTSPQFGATRSVRLANLNTKGWKIYTTLNLDLQKKAQKVMNRYVPMKSGQLDAGAAAVSVQVGTGRVLTMVQNKVFDATGAKYRKDFKYSAVNFNVPEKLGASGGAQPGSTFKSINLIGWLESGHTINQVVNGNARTIPMSNYTACGSPMSGPDYTFKNDSVNDKGNMNVQSATANSVNGAFQSMAEEQDLCRMRDIAQSMGATNALMLRDKKNKIVVDKNGDPKTAPLAVGPAAAIGTGSSIAPIGMAQAFGTIANKGVTCQSIGIDKVVDSDGKSIPVPKANCKRVVPENVAVAAGYDLHNVLTRGTMAGDNFVNSGRFMIGKTGTTDFAKDTWAIGSTTKVTTAVWVGNRVGNVNLRSIYQGPACPSNPNRWAEKRHCVFQGIASLMNSAYGGAYSWPTPESQFLYGGKAIVHKDAAPQKADKPSQPKGGKQDKPGKGDKPGKPSGGGGGDKGGKPITR</sequence>
<evidence type="ECO:0000256" key="1">
    <source>
        <dbReference type="ARBA" id="ARBA00022645"/>
    </source>
</evidence>
<keyword evidence="13" id="KW-1185">Reference proteome</keyword>
<accession>A0A4R7FKQ0</accession>
<evidence type="ECO:0000256" key="9">
    <source>
        <dbReference type="SAM" id="MobiDB-lite"/>
    </source>
</evidence>
<gene>
    <name evidence="12" type="ORF">CLV52_1882</name>
</gene>
<name>A0A4R7FKQ0_9MICO</name>
<keyword evidence="3" id="KW-0328">Glycosyltransferase</keyword>
<dbReference type="GO" id="GO:0006508">
    <property type="term" value="P:proteolysis"/>
    <property type="evidence" value="ECO:0007669"/>
    <property type="project" value="UniProtKB-KW"/>
</dbReference>
<feature type="region of interest" description="Disordered" evidence="9">
    <location>
        <begin position="742"/>
        <end position="786"/>
    </location>
</feature>
<feature type="domain" description="Penicillin-binding protein transpeptidase" evidence="10">
    <location>
        <begin position="380"/>
        <end position="672"/>
    </location>
</feature>
<keyword evidence="1 12" id="KW-0121">Carboxypeptidase</keyword>
<dbReference type="OrthoDB" id="9766909at2"/>
<dbReference type="InterPro" id="IPR012338">
    <property type="entry name" value="Beta-lactam/transpept-like"/>
</dbReference>
<dbReference type="GO" id="GO:0030288">
    <property type="term" value="C:outer membrane-bounded periplasmic space"/>
    <property type="evidence" value="ECO:0007669"/>
    <property type="project" value="TreeGrafter"/>
</dbReference>
<dbReference type="Gene3D" id="1.10.3810.10">
    <property type="entry name" value="Biosynthetic peptidoglycan transglycosylase-like"/>
    <property type="match status" value="1"/>
</dbReference>
<dbReference type="InterPro" id="IPR001264">
    <property type="entry name" value="Glyco_trans_51"/>
</dbReference>
<dbReference type="PANTHER" id="PTHR32282">
    <property type="entry name" value="BINDING PROTEIN TRANSPEPTIDASE, PUTATIVE-RELATED"/>
    <property type="match status" value="1"/>
</dbReference>
<dbReference type="SUPFAM" id="SSF56601">
    <property type="entry name" value="beta-lactamase/transpeptidase-like"/>
    <property type="match status" value="1"/>
</dbReference>
<evidence type="ECO:0000256" key="2">
    <source>
        <dbReference type="ARBA" id="ARBA00022670"/>
    </source>
</evidence>
<dbReference type="AlphaFoldDB" id="A0A4R7FKQ0"/>
<keyword evidence="4" id="KW-0808">Transferase</keyword>
<evidence type="ECO:0000256" key="7">
    <source>
        <dbReference type="ARBA" id="ARBA00034000"/>
    </source>
</evidence>
<keyword evidence="5" id="KW-0378">Hydrolase</keyword>
<dbReference type="SUPFAM" id="SSF53955">
    <property type="entry name" value="Lysozyme-like"/>
    <property type="match status" value="1"/>
</dbReference>
<comment type="caution">
    <text evidence="12">The sequence shown here is derived from an EMBL/GenBank/DDBJ whole genome shotgun (WGS) entry which is preliminary data.</text>
</comment>
<dbReference type="RefSeq" id="WP_133766080.1">
    <property type="nucleotide sequence ID" value="NZ_BAAARP010000002.1"/>
</dbReference>
<evidence type="ECO:0000256" key="3">
    <source>
        <dbReference type="ARBA" id="ARBA00022676"/>
    </source>
</evidence>
<feature type="compositionally biased region" description="Basic and acidic residues" evidence="9">
    <location>
        <begin position="742"/>
        <end position="769"/>
    </location>
</feature>
<proteinExistence type="predicted"/>
<dbReference type="Gene3D" id="3.40.710.10">
    <property type="entry name" value="DD-peptidase/beta-lactamase superfamily"/>
    <property type="match status" value="1"/>
</dbReference>
<protein>
    <submittedName>
        <fullName evidence="12">Membrane peptidoglycan carboxypeptidase</fullName>
    </submittedName>
</protein>
<evidence type="ECO:0000256" key="5">
    <source>
        <dbReference type="ARBA" id="ARBA00022801"/>
    </source>
</evidence>
<dbReference type="EMBL" id="SOAM01000002">
    <property type="protein sequence ID" value="TDS76943.1"/>
    <property type="molecule type" value="Genomic_DNA"/>
</dbReference>
<evidence type="ECO:0000256" key="6">
    <source>
        <dbReference type="ARBA" id="ARBA00023268"/>
    </source>
</evidence>
<evidence type="ECO:0000259" key="11">
    <source>
        <dbReference type="Pfam" id="PF00912"/>
    </source>
</evidence>
<dbReference type="InterPro" id="IPR050396">
    <property type="entry name" value="Glycosyltr_51/Transpeptidase"/>
</dbReference>
<feature type="domain" description="Glycosyl transferase family 51" evidence="11">
    <location>
        <begin position="82"/>
        <end position="274"/>
    </location>
</feature>
<evidence type="ECO:0000313" key="13">
    <source>
        <dbReference type="Proteomes" id="UP000295344"/>
    </source>
</evidence>
<keyword evidence="6" id="KW-0511">Multifunctional enzyme</keyword>
<dbReference type="GO" id="GO:0008955">
    <property type="term" value="F:peptidoglycan glycosyltransferase activity"/>
    <property type="evidence" value="ECO:0007669"/>
    <property type="project" value="UniProtKB-EC"/>
</dbReference>
<dbReference type="Pfam" id="PF00905">
    <property type="entry name" value="Transpeptidase"/>
    <property type="match status" value="1"/>
</dbReference>
<dbReference type="GO" id="GO:0009252">
    <property type="term" value="P:peptidoglycan biosynthetic process"/>
    <property type="evidence" value="ECO:0007669"/>
    <property type="project" value="TreeGrafter"/>
</dbReference>
<dbReference type="InterPro" id="IPR023346">
    <property type="entry name" value="Lysozyme-like_dom_sf"/>
</dbReference>
<comment type="catalytic activity">
    <reaction evidence="8">
        <text>[GlcNAc-(1-&gt;4)-Mur2Ac(oyl-L-Ala-gamma-D-Glu-L-Lys-D-Ala-D-Ala)](n)-di-trans,octa-cis-undecaprenyl diphosphate + beta-D-GlcNAc-(1-&gt;4)-Mur2Ac(oyl-L-Ala-gamma-D-Glu-L-Lys-D-Ala-D-Ala)-di-trans,octa-cis-undecaprenyl diphosphate = [GlcNAc-(1-&gt;4)-Mur2Ac(oyl-L-Ala-gamma-D-Glu-L-Lys-D-Ala-D-Ala)](n+1)-di-trans,octa-cis-undecaprenyl diphosphate + di-trans,octa-cis-undecaprenyl diphosphate + H(+)</text>
        <dbReference type="Rhea" id="RHEA:23708"/>
        <dbReference type="Rhea" id="RHEA-COMP:9602"/>
        <dbReference type="Rhea" id="RHEA-COMP:9603"/>
        <dbReference type="ChEBI" id="CHEBI:15378"/>
        <dbReference type="ChEBI" id="CHEBI:58405"/>
        <dbReference type="ChEBI" id="CHEBI:60033"/>
        <dbReference type="ChEBI" id="CHEBI:78435"/>
        <dbReference type="EC" id="2.4.99.28"/>
    </reaction>
</comment>
<comment type="catalytic activity">
    <reaction evidence="7">
        <text>Preferential cleavage: (Ac)2-L-Lys-D-Ala-|-D-Ala. Also transpeptidation of peptidyl-alanyl moieties that are N-acyl substituents of D-alanine.</text>
        <dbReference type="EC" id="3.4.16.4"/>
    </reaction>
</comment>
<dbReference type="PANTHER" id="PTHR32282:SF33">
    <property type="entry name" value="PEPTIDOGLYCAN GLYCOSYLTRANSFERASE"/>
    <property type="match status" value="1"/>
</dbReference>
<dbReference type="Proteomes" id="UP000295344">
    <property type="component" value="Unassembled WGS sequence"/>
</dbReference>
<reference evidence="12 13" key="1">
    <citation type="submission" date="2019-03" db="EMBL/GenBank/DDBJ databases">
        <title>Genomic Encyclopedia of Archaeal and Bacterial Type Strains, Phase II (KMG-II): from individual species to whole genera.</title>
        <authorList>
            <person name="Goeker M."/>
        </authorList>
    </citation>
    <scope>NUCLEOTIDE SEQUENCE [LARGE SCALE GENOMIC DNA]</scope>
    <source>
        <strain evidence="12 13">DSM 24782</strain>
    </source>
</reference>
<evidence type="ECO:0000313" key="12">
    <source>
        <dbReference type="EMBL" id="TDS76943.1"/>
    </source>
</evidence>
<dbReference type="Pfam" id="PF00912">
    <property type="entry name" value="Transgly"/>
    <property type="match status" value="1"/>
</dbReference>
<organism evidence="12 13">
    <name type="scientific">Amnibacterium kyonggiense</name>
    <dbReference type="NCBI Taxonomy" id="595671"/>
    <lineage>
        <taxon>Bacteria</taxon>
        <taxon>Bacillati</taxon>
        <taxon>Actinomycetota</taxon>
        <taxon>Actinomycetes</taxon>
        <taxon>Micrococcales</taxon>
        <taxon>Microbacteriaceae</taxon>
        <taxon>Amnibacterium</taxon>
    </lineage>
</organism>
<evidence type="ECO:0000256" key="4">
    <source>
        <dbReference type="ARBA" id="ARBA00022679"/>
    </source>
</evidence>
<dbReference type="InterPro" id="IPR001460">
    <property type="entry name" value="PCN-bd_Tpept"/>
</dbReference>
<keyword evidence="2" id="KW-0645">Protease</keyword>
<dbReference type="InterPro" id="IPR036950">
    <property type="entry name" value="PBP_transglycosylase"/>
</dbReference>
<evidence type="ECO:0000256" key="8">
    <source>
        <dbReference type="ARBA" id="ARBA00049902"/>
    </source>
</evidence>
<evidence type="ECO:0000259" key="10">
    <source>
        <dbReference type="Pfam" id="PF00905"/>
    </source>
</evidence>